<dbReference type="Pfam" id="PF13377">
    <property type="entry name" value="Peripla_BP_3"/>
    <property type="match status" value="1"/>
</dbReference>
<dbReference type="RefSeq" id="WP_120705054.1">
    <property type="nucleotide sequence ID" value="NZ_CP032694.1"/>
</dbReference>
<keyword evidence="6" id="KW-1185">Reference proteome</keyword>
<dbReference type="Proteomes" id="UP000282195">
    <property type="component" value="Chromosome"/>
</dbReference>
<dbReference type="Gene3D" id="3.40.50.2300">
    <property type="match status" value="2"/>
</dbReference>
<dbReference type="OrthoDB" id="7170131at2"/>
<sequence>MDLRSRRTDGRPTIADVARRAGVGAITVSRALRDPTQVSEALRRMIDDAVRELNYVPNLNARALASIRTDVVGVLVPSLTQNIFSDVLRGVYDGVDGTNLQIQVGNTHYNEEEEERLIGQMLRQKPAGMIISGTDQNPRSRSMLEKAGCPVIQIMDLTDDPIDTVIGFSHYEAGRGIARHLIEAGYRHIGFLSGWMNGRSLARLAGLTDTLKEAGMYNPKLITPIITGQPVHEHRDEKKMSFATPLGARRLLSGLLEADPRMDAVFCNNDSMALGVLFECMQRGIRVPEDFGIAGFNDFDIMEAAHPSLSSVRSPRWESGHEAVLALRRRLDGDEGGPTIVDLGFQVMKRGSTDRHGGLARSPTRGTW</sequence>
<dbReference type="InterPro" id="IPR046335">
    <property type="entry name" value="LacI/GalR-like_sensor"/>
</dbReference>
<dbReference type="CDD" id="cd01392">
    <property type="entry name" value="HTH_LacI"/>
    <property type="match status" value="1"/>
</dbReference>
<reference evidence="5 6" key="1">
    <citation type="submission" date="2018-10" db="EMBL/GenBank/DDBJ databases">
        <title>Rhizobium etli, R. leguminosarum and a new Rhizobium genospecies from Phaseolus dumosus.</title>
        <authorList>
            <person name="Ramirez-Puebla S.T."/>
            <person name="Rogel-Hernandez M.A."/>
            <person name="Guerrero G."/>
            <person name="Ormeno-Orrillo E."/>
            <person name="Martinez-Romero J.C."/>
            <person name="Negrete-Yankelevich S."/>
            <person name="Martinez-Romero E."/>
        </authorList>
    </citation>
    <scope>NUCLEOTIDE SEQUENCE [LARGE SCALE GENOMIC DNA]</scope>
    <source>
        <strain evidence="5 6">CCGE525</strain>
    </source>
</reference>
<evidence type="ECO:0000259" key="4">
    <source>
        <dbReference type="PROSITE" id="PS50932"/>
    </source>
</evidence>
<gene>
    <name evidence="5" type="ORF">CCGE525_15500</name>
</gene>
<evidence type="ECO:0000313" key="6">
    <source>
        <dbReference type="Proteomes" id="UP000282195"/>
    </source>
</evidence>
<dbReference type="GO" id="GO:0003700">
    <property type="term" value="F:DNA-binding transcription factor activity"/>
    <property type="evidence" value="ECO:0007669"/>
    <property type="project" value="TreeGrafter"/>
</dbReference>
<dbReference type="InterPro" id="IPR010982">
    <property type="entry name" value="Lambda_DNA-bd_dom_sf"/>
</dbReference>
<dbReference type="EMBL" id="CP032694">
    <property type="protein sequence ID" value="AYG60059.1"/>
    <property type="molecule type" value="Genomic_DNA"/>
</dbReference>
<dbReference type="KEGG" id="rjg:CCGE525_15500"/>
<proteinExistence type="predicted"/>
<dbReference type="PANTHER" id="PTHR30146:SF2">
    <property type="entry name" value="HTH-TYPE TRANSCRIPTIONAL REGULATOR GNTR"/>
    <property type="match status" value="1"/>
</dbReference>
<dbReference type="InterPro" id="IPR028082">
    <property type="entry name" value="Peripla_BP_I"/>
</dbReference>
<evidence type="ECO:0000256" key="1">
    <source>
        <dbReference type="ARBA" id="ARBA00023015"/>
    </source>
</evidence>
<evidence type="ECO:0000256" key="3">
    <source>
        <dbReference type="ARBA" id="ARBA00023163"/>
    </source>
</evidence>
<dbReference type="Pfam" id="PF00356">
    <property type="entry name" value="LacI"/>
    <property type="match status" value="1"/>
</dbReference>
<dbReference type="SMART" id="SM00354">
    <property type="entry name" value="HTH_LACI"/>
    <property type="match status" value="1"/>
</dbReference>
<protein>
    <submittedName>
        <fullName evidence="5">LacI family DNA-binding transcriptional regulator</fullName>
    </submittedName>
</protein>
<dbReference type="PANTHER" id="PTHR30146">
    <property type="entry name" value="LACI-RELATED TRANSCRIPTIONAL REPRESSOR"/>
    <property type="match status" value="1"/>
</dbReference>
<evidence type="ECO:0000256" key="2">
    <source>
        <dbReference type="ARBA" id="ARBA00023125"/>
    </source>
</evidence>
<dbReference type="AlphaFoldDB" id="A0A387FNK2"/>
<dbReference type="Gene3D" id="1.10.260.40">
    <property type="entry name" value="lambda repressor-like DNA-binding domains"/>
    <property type="match status" value="1"/>
</dbReference>
<dbReference type="PROSITE" id="PS00356">
    <property type="entry name" value="HTH_LACI_1"/>
    <property type="match status" value="1"/>
</dbReference>
<evidence type="ECO:0000313" key="5">
    <source>
        <dbReference type="EMBL" id="AYG60059.1"/>
    </source>
</evidence>
<dbReference type="SUPFAM" id="SSF53822">
    <property type="entry name" value="Periplasmic binding protein-like I"/>
    <property type="match status" value="1"/>
</dbReference>
<dbReference type="PROSITE" id="PS50932">
    <property type="entry name" value="HTH_LACI_2"/>
    <property type="match status" value="1"/>
</dbReference>
<name>A0A387FNK2_9HYPH</name>
<dbReference type="InterPro" id="IPR000843">
    <property type="entry name" value="HTH_LacI"/>
</dbReference>
<organism evidence="5 6">
    <name type="scientific">Rhizobium jaguaris</name>
    <dbReference type="NCBI Taxonomy" id="1312183"/>
    <lineage>
        <taxon>Bacteria</taxon>
        <taxon>Pseudomonadati</taxon>
        <taxon>Pseudomonadota</taxon>
        <taxon>Alphaproteobacteria</taxon>
        <taxon>Hyphomicrobiales</taxon>
        <taxon>Rhizobiaceae</taxon>
        <taxon>Rhizobium/Agrobacterium group</taxon>
        <taxon>Rhizobium</taxon>
    </lineage>
</organism>
<keyword evidence="2 5" id="KW-0238">DNA-binding</keyword>
<accession>A0A387FNK2</accession>
<keyword evidence="3" id="KW-0804">Transcription</keyword>
<dbReference type="GO" id="GO:0000976">
    <property type="term" value="F:transcription cis-regulatory region binding"/>
    <property type="evidence" value="ECO:0007669"/>
    <property type="project" value="TreeGrafter"/>
</dbReference>
<dbReference type="SUPFAM" id="SSF47413">
    <property type="entry name" value="lambda repressor-like DNA-binding domains"/>
    <property type="match status" value="1"/>
</dbReference>
<keyword evidence="1" id="KW-0805">Transcription regulation</keyword>
<feature type="domain" description="HTH lacI-type" evidence="4">
    <location>
        <begin position="12"/>
        <end position="66"/>
    </location>
</feature>
<dbReference type="CDD" id="cd01575">
    <property type="entry name" value="PBP1_GntR"/>
    <property type="match status" value="1"/>
</dbReference>